<accession>A0A0L0GHD8</accession>
<dbReference type="EMBL" id="JNGI01000183">
    <property type="protein sequence ID" value="KNC88412.1"/>
    <property type="molecule type" value="Genomic_DNA"/>
</dbReference>
<dbReference type="SUPFAM" id="SSF51735">
    <property type="entry name" value="NAD(P)-binding Rossmann-fold domains"/>
    <property type="match status" value="1"/>
</dbReference>
<dbReference type="OrthoDB" id="9793325at2"/>
<dbReference type="PATRIC" id="fig|379893.4.peg.2178"/>
<keyword evidence="3" id="KW-1185">Reference proteome</keyword>
<comment type="caution">
    <text evidence="2">The sequence shown here is derived from an EMBL/GenBank/DDBJ whole genome shotgun (WGS) entry which is preliminary data.</text>
</comment>
<sequence length="265" mass="27439">MKLDLSSRVAVVSGSTSGIGLGIAKGLATAGATVVIVGRKAEGVDSAIATLAAELPGAKLRGVVADLSTREGVDTLIAAEPTADVLVNNLGIFNDKDFFTVPDDEWMHFYNVNVLSGVRLSRHYAQTMMAQGWGRIIFVSSESGVAIPGDMINYGVTKSANLAVSHGLAKRLAGTGVTVNAILPGPTWTEGLKEMLADAAAQSGRTPREQADEFVRTSRPSSIIQRAADVDEVANLAVYLASPLSSATTGAALRVDGGVVDTLAM</sequence>
<dbReference type="Pfam" id="PF13561">
    <property type="entry name" value="adh_short_C2"/>
    <property type="match status" value="1"/>
</dbReference>
<dbReference type="RefSeq" id="WP_049858216.1">
    <property type="nucleotide sequence ID" value="NZ_JNGI01000183.1"/>
</dbReference>
<dbReference type="Gene3D" id="3.40.50.720">
    <property type="entry name" value="NAD(P)-binding Rossmann-like Domain"/>
    <property type="match status" value="1"/>
</dbReference>
<dbReference type="CDD" id="cd05233">
    <property type="entry name" value="SDR_c"/>
    <property type="match status" value="1"/>
</dbReference>
<dbReference type="InterPro" id="IPR036291">
    <property type="entry name" value="NAD(P)-bd_dom_sf"/>
</dbReference>
<comment type="similarity">
    <text evidence="1">Belongs to the short-chain dehydrogenases/reductases (SDR) family.</text>
</comment>
<dbReference type="PANTHER" id="PTHR42879">
    <property type="entry name" value="3-OXOACYL-(ACYL-CARRIER-PROTEIN) REDUCTASE"/>
    <property type="match status" value="1"/>
</dbReference>
<name>A0A0L0GHD8_9ENTR</name>
<dbReference type="InterPro" id="IPR002347">
    <property type="entry name" value="SDR_fam"/>
</dbReference>
<evidence type="ECO:0000313" key="3">
    <source>
        <dbReference type="Proteomes" id="UP000037393"/>
    </source>
</evidence>
<proteinExistence type="inferred from homology"/>
<gene>
    <name evidence="2" type="ORF">GM31_10700</name>
</gene>
<dbReference type="PRINTS" id="PR00081">
    <property type="entry name" value="GDHRDH"/>
</dbReference>
<dbReference type="Proteomes" id="UP000037393">
    <property type="component" value="Unassembled WGS sequence"/>
</dbReference>
<reference evidence="2 3" key="1">
    <citation type="journal article" date="2015" name="Appl. Environ. Microbiol.">
        <title>The Enterobacterium Trabulsiella odontotermitis Presents Novel Adaptations Related to Its Association with Fungus-Growing Termites.</title>
        <authorList>
            <person name="Sapountzis P."/>
            <person name="Gruntjes T."/>
            <person name="Otani S."/>
            <person name="Estevez J."/>
            <person name="da Costa R.R."/>
            <person name="Plunkett G.3rd."/>
            <person name="Perna N.T."/>
            <person name="Poulsen M."/>
        </authorList>
    </citation>
    <scope>NUCLEOTIDE SEQUENCE [LARGE SCALE GENOMIC DNA]</scope>
    <source>
        <strain evidence="2 3">12</strain>
    </source>
</reference>
<organism evidence="2 3">
    <name type="scientific">Trabulsiella odontotermitis</name>
    <dbReference type="NCBI Taxonomy" id="379893"/>
    <lineage>
        <taxon>Bacteria</taxon>
        <taxon>Pseudomonadati</taxon>
        <taxon>Pseudomonadota</taxon>
        <taxon>Gammaproteobacteria</taxon>
        <taxon>Enterobacterales</taxon>
        <taxon>Enterobacteriaceae</taxon>
        <taxon>Trabulsiella</taxon>
    </lineage>
</organism>
<dbReference type="AlphaFoldDB" id="A0A0L0GHD8"/>
<evidence type="ECO:0000256" key="1">
    <source>
        <dbReference type="ARBA" id="ARBA00006484"/>
    </source>
</evidence>
<protein>
    <submittedName>
        <fullName evidence="2">Oxidoreductase</fullName>
    </submittedName>
</protein>
<dbReference type="InterPro" id="IPR050259">
    <property type="entry name" value="SDR"/>
</dbReference>
<evidence type="ECO:0000313" key="2">
    <source>
        <dbReference type="EMBL" id="KNC88412.1"/>
    </source>
</evidence>
<dbReference type="PRINTS" id="PR00080">
    <property type="entry name" value="SDRFAMILY"/>
</dbReference>